<accession>A0A0U0W4Z2</accession>
<name>A0A0U0W4Z2_MYCBE</name>
<protein>
    <submittedName>
        <fullName evidence="1">Uncharacterized protein</fullName>
    </submittedName>
</protein>
<gene>
    <name evidence="1" type="ORF">BN971_00716</name>
</gene>
<evidence type="ECO:0000313" key="1">
    <source>
        <dbReference type="EMBL" id="CPR06143.1"/>
    </source>
</evidence>
<evidence type="ECO:0000313" key="2">
    <source>
        <dbReference type="Proteomes" id="UP000198875"/>
    </source>
</evidence>
<sequence length="326" mass="34458">MNRRVVSCASSRQCWAPPTGAGDADGRRPVQLVALGQRKGVVRVGARLRKHPALGGHVQLPRPLDRREDQRRALVDHVVGVHQLGVGPADHPVLRTRPADLLGGDGFADPGVRVVDRHRVEAGPQFADALAVIVDRLAGGDPQRLLEQRIDVGGPVQPDADLRLAGHRHVLAADLGGRNGFVLRRPYQFAALGAQSPSRAPGFGPGQQHHTRPAALDVQAGAVDQRLRHVAADGAVERGEVGGADALAQQQPRVAIAGRQDVHHANGVHGRDDPAVGGQPGRVGHQVDRFDGPLFGVDLVAVVDLAVADQHRCPGVDGHGTNLAWL</sequence>
<dbReference type="EMBL" id="CSTD01000001">
    <property type="protein sequence ID" value="CPR06143.1"/>
    <property type="molecule type" value="Genomic_DNA"/>
</dbReference>
<reference evidence="1 2" key="1">
    <citation type="submission" date="2015-03" db="EMBL/GenBank/DDBJ databases">
        <authorList>
            <person name="Murphy D."/>
        </authorList>
    </citation>
    <scope>NUCLEOTIDE SEQUENCE [LARGE SCALE GENOMIC DNA]</scope>
    <source>
        <strain evidence="1 2">DSM 44277</strain>
    </source>
</reference>
<proteinExistence type="predicted"/>
<dbReference type="Proteomes" id="UP000198875">
    <property type="component" value="Unassembled WGS sequence"/>
</dbReference>
<dbReference type="AlphaFoldDB" id="A0A0U0W4Z2"/>
<organism evidence="1 2">
    <name type="scientific">Mycobacterium bohemicum DSM 44277</name>
    <dbReference type="NCBI Taxonomy" id="1236609"/>
    <lineage>
        <taxon>Bacteria</taxon>
        <taxon>Bacillati</taxon>
        <taxon>Actinomycetota</taxon>
        <taxon>Actinomycetes</taxon>
        <taxon>Mycobacteriales</taxon>
        <taxon>Mycobacteriaceae</taxon>
        <taxon>Mycobacterium</taxon>
    </lineage>
</organism>